<dbReference type="HOGENOM" id="CLU_3288481_0_0_9"/>
<name>G9XWG4_DESHA</name>
<proteinExistence type="predicted"/>
<dbReference type="PATRIC" id="fig|537010.4.peg.4965"/>
<sequence>MFIKEITSSQDSFKQVSSGLAFHFPYLSLTFWEKNGIIKN</sequence>
<dbReference type="Proteomes" id="UP000004416">
    <property type="component" value="Unassembled WGS sequence"/>
</dbReference>
<dbReference type="AlphaFoldDB" id="G9XWG4"/>
<evidence type="ECO:0000313" key="1">
    <source>
        <dbReference type="EMBL" id="EHL04044.1"/>
    </source>
</evidence>
<evidence type="ECO:0000313" key="2">
    <source>
        <dbReference type="Proteomes" id="UP000004416"/>
    </source>
</evidence>
<accession>G9XWG4</accession>
<comment type="caution">
    <text evidence="1">The sequence shown here is derived from an EMBL/GenBank/DDBJ whole genome shotgun (WGS) entry which is preliminary data.</text>
</comment>
<dbReference type="EMBL" id="AFZX01000139">
    <property type="protein sequence ID" value="EHL04044.1"/>
    <property type="molecule type" value="Genomic_DNA"/>
</dbReference>
<reference evidence="1 2" key="1">
    <citation type="submission" date="2011-08" db="EMBL/GenBank/DDBJ databases">
        <authorList>
            <person name="Weinstock G."/>
            <person name="Sodergren E."/>
            <person name="Clifton S."/>
            <person name="Fulton L."/>
            <person name="Fulton B."/>
            <person name="Courtney L."/>
            <person name="Fronick C."/>
            <person name="Harrison M."/>
            <person name="Strong C."/>
            <person name="Farmer C."/>
            <person name="Delahaunty K."/>
            <person name="Markovic C."/>
            <person name="Hall O."/>
            <person name="Minx P."/>
            <person name="Tomlinson C."/>
            <person name="Mitreva M."/>
            <person name="Hou S."/>
            <person name="Chen J."/>
            <person name="Wollam A."/>
            <person name="Pepin K.H."/>
            <person name="Johnson M."/>
            <person name="Bhonagiri V."/>
            <person name="Zhang X."/>
            <person name="Suruliraj S."/>
            <person name="Warren W."/>
            <person name="Chinwalla A."/>
            <person name="Mardis E.R."/>
            <person name="Wilson R.K."/>
        </authorList>
    </citation>
    <scope>NUCLEOTIDE SEQUENCE [LARGE SCALE GENOMIC DNA]</scope>
    <source>
        <strain evidence="1 2">DP7</strain>
    </source>
</reference>
<organism evidence="1 2">
    <name type="scientific">Desulfitobacterium hafniense DP7</name>
    <dbReference type="NCBI Taxonomy" id="537010"/>
    <lineage>
        <taxon>Bacteria</taxon>
        <taxon>Bacillati</taxon>
        <taxon>Bacillota</taxon>
        <taxon>Clostridia</taxon>
        <taxon>Eubacteriales</taxon>
        <taxon>Desulfitobacteriaceae</taxon>
        <taxon>Desulfitobacterium</taxon>
    </lineage>
</organism>
<gene>
    <name evidence="1" type="ORF">HMPREF0322_05331</name>
</gene>
<protein>
    <submittedName>
        <fullName evidence="1">Uncharacterized protein</fullName>
    </submittedName>
</protein>